<evidence type="ECO:0000259" key="5">
    <source>
        <dbReference type="PROSITE" id="PS01124"/>
    </source>
</evidence>
<dbReference type="CDD" id="cd02208">
    <property type="entry name" value="cupin_RmlC-like"/>
    <property type="match status" value="1"/>
</dbReference>
<comment type="caution">
    <text evidence="6">The sequence shown here is derived from an EMBL/GenBank/DDBJ whole genome shotgun (WGS) entry which is preliminary data.</text>
</comment>
<evidence type="ECO:0000256" key="1">
    <source>
        <dbReference type="ARBA" id="ARBA00023015"/>
    </source>
</evidence>
<proteinExistence type="predicted"/>
<dbReference type="InterPro" id="IPR018060">
    <property type="entry name" value="HTH_AraC"/>
</dbReference>
<dbReference type="AlphaFoldDB" id="A0A2S7F5D5"/>
<dbReference type="InterPro" id="IPR003313">
    <property type="entry name" value="AraC-bd"/>
</dbReference>
<dbReference type="SUPFAM" id="SSF46689">
    <property type="entry name" value="Homeodomain-like"/>
    <property type="match status" value="2"/>
</dbReference>
<sequence length="344" mass="39514">MFSFSFNKKSQDIFKDKHYPKLRRIFHNYNTPDWTYNYHLHKNSTEIVYIANGKATYTIDMETFILEKGHLLIMEKGVLHSISSDTEKPVDAWTIIIDDYTINGFSESNRLLNSSTYAIIKTGIHDLLIKSIMEEIRTLCIDETLISQFTCNMLATSLVSLIYGLLPEENLSIEKKKSSFVRDILVYISEHYNEPITLKKLSDVFHVSAGHISHAFTKEYTVSPINYAIDLRICEAKLLLLNTDESLTSISNKVGYTNISHFSNIFTSRVNCSPLEFREKHSKSKKNSSKAKSYDMNSQNTVLVSKNTYDEIQELKDTIDKLKNENNILQKAMTILASENITND</sequence>
<evidence type="ECO:0000313" key="6">
    <source>
        <dbReference type="EMBL" id="PPV11959.1"/>
    </source>
</evidence>
<dbReference type="InterPro" id="IPR037923">
    <property type="entry name" value="HTH-like"/>
</dbReference>
<dbReference type="Gene3D" id="2.60.120.10">
    <property type="entry name" value="Jelly Rolls"/>
    <property type="match status" value="1"/>
</dbReference>
<dbReference type="GO" id="GO:0043565">
    <property type="term" value="F:sequence-specific DNA binding"/>
    <property type="evidence" value="ECO:0007669"/>
    <property type="project" value="InterPro"/>
</dbReference>
<organism evidence="6 7">
    <name type="scientific">Clostridium butyricum</name>
    <dbReference type="NCBI Taxonomy" id="1492"/>
    <lineage>
        <taxon>Bacteria</taxon>
        <taxon>Bacillati</taxon>
        <taxon>Bacillota</taxon>
        <taxon>Clostridia</taxon>
        <taxon>Eubacteriales</taxon>
        <taxon>Clostridiaceae</taxon>
        <taxon>Clostridium</taxon>
    </lineage>
</organism>
<keyword evidence="1" id="KW-0805">Transcription regulation</keyword>
<dbReference type="PANTHER" id="PTHR43280">
    <property type="entry name" value="ARAC-FAMILY TRANSCRIPTIONAL REGULATOR"/>
    <property type="match status" value="1"/>
</dbReference>
<dbReference type="Gene3D" id="1.10.10.60">
    <property type="entry name" value="Homeodomain-like"/>
    <property type="match status" value="2"/>
</dbReference>
<dbReference type="InterPro" id="IPR014710">
    <property type="entry name" value="RmlC-like_jellyroll"/>
</dbReference>
<dbReference type="Proteomes" id="UP000238081">
    <property type="component" value="Unassembled WGS sequence"/>
</dbReference>
<keyword evidence="4" id="KW-0175">Coiled coil</keyword>
<dbReference type="InterPro" id="IPR018062">
    <property type="entry name" value="HTH_AraC-typ_CS"/>
</dbReference>
<dbReference type="PROSITE" id="PS01124">
    <property type="entry name" value="HTH_ARAC_FAMILY_2"/>
    <property type="match status" value="1"/>
</dbReference>
<feature type="coiled-coil region" evidence="4">
    <location>
        <begin position="305"/>
        <end position="339"/>
    </location>
</feature>
<evidence type="ECO:0000256" key="4">
    <source>
        <dbReference type="SAM" id="Coils"/>
    </source>
</evidence>
<evidence type="ECO:0000256" key="2">
    <source>
        <dbReference type="ARBA" id="ARBA00023125"/>
    </source>
</evidence>
<reference evidence="6 7" key="1">
    <citation type="submission" date="2016-01" db="EMBL/GenBank/DDBJ databases">
        <title>Characterization of the Clostridium difficile lineages that are prevalent in Hong Kong and China.</title>
        <authorList>
            <person name="Kwok J.S.-L."/>
            <person name="Lam W.-Y."/>
            <person name="Ip M."/>
            <person name="Chan T.-F."/>
            <person name="Hawkey P.M."/>
            <person name="Tsui S.K.-W."/>
        </authorList>
    </citation>
    <scope>NUCLEOTIDE SEQUENCE [LARGE SCALE GENOMIC DNA]</scope>
    <source>
        <strain evidence="6 7">300064</strain>
    </source>
</reference>
<keyword evidence="2" id="KW-0238">DNA-binding</keyword>
<dbReference type="EMBL" id="LRDH01000173">
    <property type="protein sequence ID" value="PPV11959.1"/>
    <property type="molecule type" value="Genomic_DNA"/>
</dbReference>
<protein>
    <submittedName>
        <fullName evidence="6">AraC family transcriptional regulator</fullName>
    </submittedName>
</protein>
<dbReference type="GO" id="GO:0003700">
    <property type="term" value="F:DNA-binding transcription factor activity"/>
    <property type="evidence" value="ECO:0007669"/>
    <property type="project" value="InterPro"/>
</dbReference>
<dbReference type="Pfam" id="PF02311">
    <property type="entry name" value="AraC_binding"/>
    <property type="match status" value="1"/>
</dbReference>
<evidence type="ECO:0000313" key="7">
    <source>
        <dbReference type="Proteomes" id="UP000238081"/>
    </source>
</evidence>
<dbReference type="SUPFAM" id="SSF51215">
    <property type="entry name" value="Regulatory protein AraC"/>
    <property type="match status" value="1"/>
</dbReference>
<dbReference type="Pfam" id="PF12833">
    <property type="entry name" value="HTH_18"/>
    <property type="match status" value="1"/>
</dbReference>
<keyword evidence="3" id="KW-0804">Transcription</keyword>
<name>A0A2S7F5D5_CLOBU</name>
<dbReference type="SMART" id="SM00342">
    <property type="entry name" value="HTH_ARAC"/>
    <property type="match status" value="1"/>
</dbReference>
<dbReference type="PROSITE" id="PS00041">
    <property type="entry name" value="HTH_ARAC_FAMILY_1"/>
    <property type="match status" value="1"/>
</dbReference>
<gene>
    <name evidence="6" type="ORF">AWN73_06540</name>
</gene>
<evidence type="ECO:0000256" key="3">
    <source>
        <dbReference type="ARBA" id="ARBA00023163"/>
    </source>
</evidence>
<dbReference type="RefSeq" id="WP_043662241.1">
    <property type="nucleotide sequence ID" value="NZ_JSEG01000003.1"/>
</dbReference>
<feature type="domain" description="HTH araC/xylS-type" evidence="5">
    <location>
        <begin position="182"/>
        <end position="280"/>
    </location>
</feature>
<dbReference type="PANTHER" id="PTHR43280:SF17">
    <property type="entry name" value="ARAC-TYPE DNA-BINDING DOMAIN-CONTAINING PROTEIN"/>
    <property type="match status" value="1"/>
</dbReference>
<accession>A0A2S7F5D5</accession>
<dbReference type="InterPro" id="IPR009057">
    <property type="entry name" value="Homeodomain-like_sf"/>
</dbReference>